<dbReference type="AlphaFoldDB" id="A0A0G1XG09"/>
<dbReference type="InterPro" id="IPR023562">
    <property type="entry name" value="ClpP/TepA"/>
</dbReference>
<dbReference type="InterPro" id="IPR029045">
    <property type="entry name" value="ClpP/crotonase-like_dom_sf"/>
</dbReference>
<dbReference type="EMBL" id="LCRD01000030">
    <property type="protein sequence ID" value="KKW29886.1"/>
    <property type="molecule type" value="Genomic_DNA"/>
</dbReference>
<evidence type="ECO:0000313" key="1">
    <source>
        <dbReference type="EMBL" id="KKW29886.1"/>
    </source>
</evidence>
<dbReference type="Gene3D" id="3.90.226.10">
    <property type="entry name" value="2-enoyl-CoA Hydratase, Chain A, domain 1"/>
    <property type="match status" value="1"/>
</dbReference>
<gene>
    <name evidence="1" type="ORF">UY72_C0030G0009</name>
</gene>
<name>A0A0G1XG09_9BACT</name>
<reference evidence="1 2" key="1">
    <citation type="journal article" date="2015" name="Nature">
        <title>rRNA introns, odd ribosomes, and small enigmatic genomes across a large radiation of phyla.</title>
        <authorList>
            <person name="Brown C.T."/>
            <person name="Hug L.A."/>
            <person name="Thomas B.C."/>
            <person name="Sharon I."/>
            <person name="Castelle C.J."/>
            <person name="Singh A."/>
            <person name="Wilkins M.J."/>
            <person name="Williams K.H."/>
            <person name="Banfield J.F."/>
        </authorList>
    </citation>
    <scope>NUCLEOTIDE SEQUENCE [LARGE SCALE GENOMIC DNA]</scope>
</reference>
<dbReference type="Proteomes" id="UP000034846">
    <property type="component" value="Unassembled WGS sequence"/>
</dbReference>
<sequence>MRYLPFTCEISARRIERLITDLRAPDAPRAVYVDSPGGQFTFFSTFGPAIKRYGLTTVSGDVRSAAVVLYLLGHRRIALPDSTFFFHEVRTLITGQGEMTICDVEHVLETQEQILSGPQRECIEEWLHHMRLAQNWFLGFMARETQLPTSTFLNLMRDEATLDAREARRYGIVHEIVSEDELLRN</sequence>
<protein>
    <recommendedName>
        <fullName evidence="3">ATP-dependent Clp protease proteolytic subunit</fullName>
    </recommendedName>
</protein>
<dbReference type="Pfam" id="PF00574">
    <property type="entry name" value="CLP_protease"/>
    <property type="match status" value="1"/>
</dbReference>
<proteinExistence type="predicted"/>
<dbReference type="SUPFAM" id="SSF52096">
    <property type="entry name" value="ClpP/crotonase"/>
    <property type="match status" value="1"/>
</dbReference>
<evidence type="ECO:0008006" key="3">
    <source>
        <dbReference type="Google" id="ProtNLM"/>
    </source>
</evidence>
<evidence type="ECO:0000313" key="2">
    <source>
        <dbReference type="Proteomes" id="UP000034846"/>
    </source>
</evidence>
<accession>A0A0G1XG09</accession>
<organism evidence="1 2">
    <name type="scientific">Candidatus Uhrbacteria bacterium GW2011_GWD2_52_7</name>
    <dbReference type="NCBI Taxonomy" id="1618989"/>
    <lineage>
        <taxon>Bacteria</taxon>
        <taxon>Candidatus Uhriibacteriota</taxon>
    </lineage>
</organism>
<comment type="caution">
    <text evidence="1">The sequence shown here is derived from an EMBL/GenBank/DDBJ whole genome shotgun (WGS) entry which is preliminary data.</text>
</comment>